<name>A0A1S1N0H9_9GAMM</name>
<dbReference type="EMBL" id="MKJU01000022">
    <property type="protein sequence ID" value="OHU92093.1"/>
    <property type="molecule type" value="Genomic_DNA"/>
</dbReference>
<organism evidence="2 3">
    <name type="scientific">Pseudoalteromonas amylolytica</name>
    <dbReference type="NCBI Taxonomy" id="1859457"/>
    <lineage>
        <taxon>Bacteria</taxon>
        <taxon>Pseudomonadati</taxon>
        <taxon>Pseudomonadota</taxon>
        <taxon>Gammaproteobacteria</taxon>
        <taxon>Alteromonadales</taxon>
        <taxon>Pseudoalteromonadaceae</taxon>
        <taxon>Pseudoalteromonas</taxon>
    </lineage>
</organism>
<sequence length="102" mass="11449">MANNSSDIDLTASELPAEENAPTKPLVLFPEDYYSDIQDLDLTPEQANELLSTLWNIMSTMVNIGWGVDTVQIVLPELFNSDSSKRHNLHNISNSEENDNEQ</sequence>
<dbReference type="Proteomes" id="UP000179786">
    <property type="component" value="Unassembled WGS sequence"/>
</dbReference>
<dbReference type="RefSeq" id="WP_070983895.1">
    <property type="nucleotide sequence ID" value="NZ_MKJU01000022.1"/>
</dbReference>
<dbReference type="OrthoDB" id="7069037at2"/>
<reference evidence="2 3" key="1">
    <citation type="submission" date="2016-09" db="EMBL/GenBank/DDBJ databases">
        <title>Pseudoalteromonas amylolytica sp. nov., isolated from the surface seawater.</title>
        <authorList>
            <person name="Wu Y.-H."/>
            <person name="Cheng H."/>
            <person name="Jin X.-B."/>
            <person name="Wang C.-S."/>
            <person name="Xu X.-W."/>
        </authorList>
    </citation>
    <scope>NUCLEOTIDE SEQUENCE [LARGE SCALE GENOMIC DNA]</scope>
    <source>
        <strain evidence="2 3">JW1</strain>
    </source>
</reference>
<proteinExistence type="predicted"/>
<evidence type="ECO:0000313" key="2">
    <source>
        <dbReference type="EMBL" id="OHU92093.1"/>
    </source>
</evidence>
<protein>
    <submittedName>
        <fullName evidence="2">Uncharacterized protein</fullName>
    </submittedName>
</protein>
<keyword evidence="3" id="KW-1185">Reference proteome</keyword>
<comment type="caution">
    <text evidence="2">The sequence shown here is derived from an EMBL/GenBank/DDBJ whole genome shotgun (WGS) entry which is preliminary data.</text>
</comment>
<accession>A0A1S1N0H9</accession>
<evidence type="ECO:0000256" key="1">
    <source>
        <dbReference type="SAM" id="MobiDB-lite"/>
    </source>
</evidence>
<feature type="region of interest" description="Disordered" evidence="1">
    <location>
        <begin position="1"/>
        <end position="24"/>
    </location>
</feature>
<dbReference type="AlphaFoldDB" id="A0A1S1N0H9"/>
<dbReference type="STRING" id="1859457.BET10_07135"/>
<gene>
    <name evidence="2" type="ORF">BET10_07135</name>
</gene>
<evidence type="ECO:0000313" key="3">
    <source>
        <dbReference type="Proteomes" id="UP000179786"/>
    </source>
</evidence>
<feature type="region of interest" description="Disordered" evidence="1">
    <location>
        <begin position="83"/>
        <end position="102"/>
    </location>
</feature>